<sequence>MSRRDYFNRQTSFSWSQNYASSSKNSATSSYSKSCTFGFISDKSEFSPVEFLKHIAERVARAIRFVSEERRRRRRSTTRRRRRNLPQDSCPSLVRSDSRAGGGGGSVDSYRSDAVEDCIEFMHSSFSRPNSSANSRNT</sequence>
<dbReference type="Proteomes" id="UP001293593">
    <property type="component" value="Unassembled WGS sequence"/>
</dbReference>
<comment type="caution">
    <text evidence="2">The sequence shown here is derived from an EMBL/GenBank/DDBJ whole genome shotgun (WGS) entry which is preliminary data.</text>
</comment>
<organism evidence="2 3">
    <name type="scientific">Acacia crassicarpa</name>
    <name type="common">northern wattle</name>
    <dbReference type="NCBI Taxonomy" id="499986"/>
    <lineage>
        <taxon>Eukaryota</taxon>
        <taxon>Viridiplantae</taxon>
        <taxon>Streptophyta</taxon>
        <taxon>Embryophyta</taxon>
        <taxon>Tracheophyta</taxon>
        <taxon>Spermatophyta</taxon>
        <taxon>Magnoliopsida</taxon>
        <taxon>eudicotyledons</taxon>
        <taxon>Gunneridae</taxon>
        <taxon>Pentapetalae</taxon>
        <taxon>rosids</taxon>
        <taxon>fabids</taxon>
        <taxon>Fabales</taxon>
        <taxon>Fabaceae</taxon>
        <taxon>Caesalpinioideae</taxon>
        <taxon>mimosoid clade</taxon>
        <taxon>Acacieae</taxon>
        <taxon>Acacia</taxon>
    </lineage>
</organism>
<dbReference type="EMBL" id="JAWXYG010000004">
    <property type="protein sequence ID" value="KAK4275187.1"/>
    <property type="molecule type" value="Genomic_DNA"/>
</dbReference>
<dbReference type="AlphaFoldDB" id="A0AAE1JQA2"/>
<name>A0AAE1JQA2_9FABA</name>
<reference evidence="2" key="1">
    <citation type="submission" date="2023-10" db="EMBL/GenBank/DDBJ databases">
        <title>Chromosome-level genome of the transformable northern wattle, Acacia crassicarpa.</title>
        <authorList>
            <person name="Massaro I."/>
            <person name="Sinha N.R."/>
            <person name="Poethig S."/>
            <person name="Leichty A.R."/>
        </authorList>
    </citation>
    <scope>NUCLEOTIDE SEQUENCE</scope>
    <source>
        <strain evidence="2">Acra3RX</strain>
        <tissue evidence="2">Leaf</tissue>
    </source>
</reference>
<gene>
    <name evidence="2" type="ORF">QN277_018314</name>
</gene>
<keyword evidence="3" id="KW-1185">Reference proteome</keyword>
<evidence type="ECO:0000313" key="3">
    <source>
        <dbReference type="Proteomes" id="UP001293593"/>
    </source>
</evidence>
<evidence type="ECO:0000256" key="1">
    <source>
        <dbReference type="SAM" id="MobiDB-lite"/>
    </source>
</evidence>
<dbReference type="PANTHER" id="PTHR34355">
    <property type="entry name" value="JOSEPHIN-LIKE PROTEIN"/>
    <property type="match status" value="1"/>
</dbReference>
<dbReference type="PANTHER" id="PTHR34355:SF4">
    <property type="entry name" value="UBIQUITINYL HYDROLASE 1-RELATED"/>
    <property type="match status" value="1"/>
</dbReference>
<evidence type="ECO:0000313" key="2">
    <source>
        <dbReference type="EMBL" id="KAK4275187.1"/>
    </source>
</evidence>
<protein>
    <recommendedName>
        <fullName evidence="4">Josephin-like protein</fullName>
    </recommendedName>
</protein>
<feature type="compositionally biased region" description="Basic residues" evidence="1">
    <location>
        <begin position="71"/>
        <end position="84"/>
    </location>
</feature>
<accession>A0AAE1JQA2</accession>
<proteinExistence type="predicted"/>
<evidence type="ECO:0008006" key="4">
    <source>
        <dbReference type="Google" id="ProtNLM"/>
    </source>
</evidence>
<feature type="region of interest" description="Disordered" evidence="1">
    <location>
        <begin position="67"/>
        <end position="109"/>
    </location>
</feature>